<evidence type="ECO:0000313" key="9">
    <source>
        <dbReference type="Proteomes" id="UP000192772"/>
    </source>
</evidence>
<dbReference type="Proteomes" id="UP000192772">
    <property type="component" value="Unassembled WGS sequence"/>
</dbReference>
<sequence>MVSAPPSSATWRSGIRDAVCDAVTCFVAERGADQLGMTGVEVTGDVLRSFLTGGKCLRSTFMYLGWLCGQDEDPAALRAAASMELLHAFALLQDDVMDGSTLRRGRPAAHIAFARWHRARGLTGSPDRFGEAAAVLLGDLCLVWAEQMLRESGVAAAALSRAWPRYDEMRTELAVGQFADLVNDSSGFPSWDQVLDVSRRKSGNYTVRRPLEIGAALAGCGRPVLTALGVYGEAVGEAFQMRDDLLGVFGSPAVTGKPAGVDLSEHKATSVVVSAYHLANPSLRRQLAELMGAQDLDQSDIERWRRLIAASGAVQWVEQMIDERVCRATDGIRTPQIREPVRKALVDMATTCTTRAA</sequence>
<dbReference type="STRING" id="81858.BST23_06145"/>
<accession>A0A1A0Q5H1</accession>
<keyword evidence="4 7" id="KW-0808">Transferase</keyword>
<dbReference type="Gene3D" id="1.10.600.10">
    <property type="entry name" value="Farnesyl Diphosphate Synthase"/>
    <property type="match status" value="1"/>
</dbReference>
<dbReference type="InterPro" id="IPR033749">
    <property type="entry name" value="Polyprenyl_synt_CS"/>
</dbReference>
<evidence type="ECO:0000256" key="5">
    <source>
        <dbReference type="ARBA" id="ARBA00022723"/>
    </source>
</evidence>
<name>A0A1A0Q5H1_9MYCO</name>
<dbReference type="InterPro" id="IPR008949">
    <property type="entry name" value="Isoprenoid_synthase_dom_sf"/>
</dbReference>
<protein>
    <submittedName>
        <fullName evidence="8">Polyprenyl synthetase</fullName>
    </submittedName>
</protein>
<comment type="cofactor">
    <cofactor evidence="1">
        <name>Mg(2+)</name>
        <dbReference type="ChEBI" id="CHEBI:18420"/>
    </cofactor>
</comment>
<evidence type="ECO:0000256" key="3">
    <source>
        <dbReference type="ARBA" id="ARBA00006706"/>
    </source>
</evidence>
<comment type="pathway">
    <text evidence="2">Isoprenoid biosynthesis.</text>
</comment>
<dbReference type="GO" id="GO:0046872">
    <property type="term" value="F:metal ion binding"/>
    <property type="evidence" value="ECO:0007669"/>
    <property type="project" value="UniProtKB-KW"/>
</dbReference>
<evidence type="ECO:0000256" key="7">
    <source>
        <dbReference type="RuleBase" id="RU004466"/>
    </source>
</evidence>
<dbReference type="PANTHER" id="PTHR12001:SF85">
    <property type="entry name" value="SHORT CHAIN ISOPRENYL DIPHOSPHATE SYNTHASE"/>
    <property type="match status" value="1"/>
</dbReference>
<evidence type="ECO:0000256" key="6">
    <source>
        <dbReference type="ARBA" id="ARBA00022842"/>
    </source>
</evidence>
<dbReference type="GO" id="GO:0004659">
    <property type="term" value="F:prenyltransferase activity"/>
    <property type="evidence" value="ECO:0007669"/>
    <property type="project" value="InterPro"/>
</dbReference>
<accession>A0A1X0D6Z6</accession>
<dbReference type="AlphaFoldDB" id="A0A1A0Q5H1"/>
<dbReference type="InterPro" id="IPR000092">
    <property type="entry name" value="Polyprenyl_synt"/>
</dbReference>
<evidence type="ECO:0000256" key="4">
    <source>
        <dbReference type="ARBA" id="ARBA00022679"/>
    </source>
</evidence>
<dbReference type="SUPFAM" id="SSF48576">
    <property type="entry name" value="Terpenoid synthases"/>
    <property type="match status" value="1"/>
</dbReference>
<dbReference type="PROSITE" id="PS00723">
    <property type="entry name" value="POLYPRENYL_SYNTHASE_1"/>
    <property type="match status" value="1"/>
</dbReference>
<dbReference type="SFLD" id="SFLDS00005">
    <property type="entry name" value="Isoprenoid_Synthase_Type_I"/>
    <property type="match status" value="1"/>
</dbReference>
<dbReference type="GO" id="GO:0008299">
    <property type="term" value="P:isoprenoid biosynthetic process"/>
    <property type="evidence" value="ECO:0007669"/>
    <property type="project" value="InterPro"/>
</dbReference>
<keyword evidence="6" id="KW-0460">Magnesium</keyword>
<keyword evidence="5" id="KW-0479">Metal-binding</keyword>
<dbReference type="CDD" id="cd00685">
    <property type="entry name" value="Trans_IPPS_HT"/>
    <property type="match status" value="1"/>
</dbReference>
<dbReference type="PROSITE" id="PS00444">
    <property type="entry name" value="POLYPRENYL_SYNTHASE_2"/>
    <property type="match status" value="1"/>
</dbReference>
<dbReference type="Pfam" id="PF00348">
    <property type="entry name" value="polyprenyl_synt"/>
    <property type="match status" value="1"/>
</dbReference>
<dbReference type="PANTHER" id="PTHR12001">
    <property type="entry name" value="GERANYLGERANYL PYROPHOSPHATE SYNTHASE"/>
    <property type="match status" value="1"/>
</dbReference>
<evidence type="ECO:0000256" key="1">
    <source>
        <dbReference type="ARBA" id="ARBA00001946"/>
    </source>
</evidence>
<organism evidence="8 9">
    <name type="scientific">Mycolicibacterium elephantis</name>
    <dbReference type="NCBI Taxonomy" id="81858"/>
    <lineage>
        <taxon>Bacteria</taxon>
        <taxon>Bacillati</taxon>
        <taxon>Actinomycetota</taxon>
        <taxon>Actinomycetes</taxon>
        <taxon>Mycobacteriales</taxon>
        <taxon>Mycobacteriaceae</taxon>
        <taxon>Mycolicibacterium</taxon>
    </lineage>
</organism>
<gene>
    <name evidence="8" type="ORF">BST23_06145</name>
</gene>
<evidence type="ECO:0000313" key="8">
    <source>
        <dbReference type="EMBL" id="ORA67999.1"/>
    </source>
</evidence>
<reference evidence="8 9" key="1">
    <citation type="submission" date="2017-02" db="EMBL/GenBank/DDBJ databases">
        <title>The new phylogeny of genus Mycobacterium.</title>
        <authorList>
            <person name="Tortoli E."/>
            <person name="Trovato A."/>
            <person name="Cirillo D.M."/>
        </authorList>
    </citation>
    <scope>NUCLEOTIDE SEQUENCE [LARGE SCALE GENOMIC DNA]</scope>
    <source>
        <strain evidence="8 9">FI-09383</strain>
    </source>
</reference>
<evidence type="ECO:0000256" key="2">
    <source>
        <dbReference type="ARBA" id="ARBA00005128"/>
    </source>
</evidence>
<dbReference type="EMBL" id="MVHP01000004">
    <property type="protein sequence ID" value="ORA67999.1"/>
    <property type="molecule type" value="Genomic_DNA"/>
</dbReference>
<proteinExistence type="inferred from homology"/>
<comment type="similarity">
    <text evidence="3 7">Belongs to the FPP/GGPP synthase family.</text>
</comment>
<comment type="caution">
    <text evidence="8">The sequence shown here is derived from an EMBL/GenBank/DDBJ whole genome shotgun (WGS) entry which is preliminary data.</text>
</comment>